<keyword evidence="1" id="KW-0813">Transport</keyword>
<comment type="function">
    <text evidence="1">Catalyzes the sodium-dependent transport of glutamate.</text>
</comment>
<evidence type="ECO:0000313" key="3">
    <source>
        <dbReference type="EMBL" id="XBO69638.1"/>
    </source>
</evidence>
<dbReference type="PANTHER" id="PTHR36178:SF1">
    <property type="entry name" value="SODIUM_GLUTAMATE SYMPORTER"/>
    <property type="match status" value="1"/>
</dbReference>
<dbReference type="HAMAP" id="MF_02062">
    <property type="entry name" value="GltS"/>
    <property type="match status" value="1"/>
</dbReference>
<accession>A0AAU7KEL9</accession>
<keyword evidence="1" id="KW-0406">Ion transport</keyword>
<comment type="subcellular location">
    <subcellularLocation>
        <location evidence="1">Cell inner membrane</location>
        <topology evidence="1">Multi-pass membrane protein</topology>
    </subcellularLocation>
</comment>
<keyword evidence="1" id="KW-0472">Membrane</keyword>
<keyword evidence="1" id="KW-0769">Symport</keyword>
<comment type="similarity">
    <text evidence="1">Belongs to the glutamate:Na(+) symporter (ESS) (TC 2.A.27) family.</text>
</comment>
<feature type="transmembrane region" description="Helical" evidence="1">
    <location>
        <begin position="277"/>
        <end position="295"/>
    </location>
</feature>
<dbReference type="AlphaFoldDB" id="A0AAU7KEL9"/>
<feature type="transmembrane region" description="Helical" evidence="1">
    <location>
        <begin position="6"/>
        <end position="22"/>
    </location>
</feature>
<sequence length="402" mass="42388">MNIGLNAVETMALALVLLMVGIQLRRRVEWLERMCVPTPVVGGIGFAVLVWLLRSMDVLTLDLDTSVQDPMMIAFFATVGLGGSLSVLARGGRSLVIFLLTCWALVLVQNGIGIGVASMIGLDPLIGLMAGGPSLEGGFGGAAAFGPEAEALGADGALTAAMTAATYGVITGSLLGAPLARWLIERFKLRIEAEEVGGLADLHEEHLSEDDQTLTPHRVLKAMAVVVPVMVIGLACRELMKEKLGIVLPSYVGAMFVAIVLRNLNDHLRLVEVSERAINLIGEVSLAIFLTMAMMNLKIWQLQGMGLGLALILMIQTLVIVAIAALVVFRSLGSNYDAAVLSAGFIGFGLGATPNAFANMGAVCDHYKVVSSKAYIIVSLCGAVLIDMVSVPAITWCLNVFA</sequence>
<keyword evidence="1" id="KW-0812">Transmembrane</keyword>
<keyword evidence="1" id="KW-0915">Sodium</keyword>
<dbReference type="Pfam" id="PF03616">
    <property type="entry name" value="Glt_symporter"/>
    <property type="match status" value="1"/>
</dbReference>
<name>A0AAU7KEL9_9GAMM</name>
<dbReference type="NCBIfam" id="TIGR00210">
    <property type="entry name" value="gltS"/>
    <property type="match status" value="1"/>
</dbReference>
<keyword evidence="1" id="KW-0997">Cell inner membrane</keyword>
<feature type="transmembrane region" description="Helical" evidence="1">
    <location>
        <begin position="164"/>
        <end position="184"/>
    </location>
</feature>
<keyword evidence="1" id="KW-0739">Sodium transport</keyword>
<gene>
    <name evidence="1 3" type="primary">gltS</name>
    <name evidence="3" type="ORF">NFG58_13510</name>
</gene>
<evidence type="ECO:0000256" key="2">
    <source>
        <dbReference type="NCBIfam" id="TIGR00210"/>
    </source>
</evidence>
<organism evidence="3">
    <name type="scientific">Halomonas sp. RT37</name>
    <dbReference type="NCBI Taxonomy" id="2950872"/>
    <lineage>
        <taxon>Bacteria</taxon>
        <taxon>Pseudomonadati</taxon>
        <taxon>Pseudomonadota</taxon>
        <taxon>Gammaproteobacteria</taxon>
        <taxon>Oceanospirillales</taxon>
        <taxon>Halomonadaceae</taxon>
        <taxon>Halomonas</taxon>
    </lineage>
</organism>
<dbReference type="EMBL" id="CP098827">
    <property type="protein sequence ID" value="XBO69638.1"/>
    <property type="molecule type" value="Genomic_DNA"/>
</dbReference>
<feature type="transmembrane region" description="Helical" evidence="1">
    <location>
        <begin position="246"/>
        <end position="265"/>
    </location>
</feature>
<keyword evidence="1" id="KW-0029">Amino-acid transport</keyword>
<evidence type="ECO:0000256" key="1">
    <source>
        <dbReference type="HAMAP-Rule" id="MF_02062"/>
    </source>
</evidence>
<feature type="transmembrane region" description="Helical" evidence="1">
    <location>
        <begin position="336"/>
        <end position="354"/>
    </location>
</feature>
<feature type="transmembrane region" description="Helical" evidence="1">
    <location>
        <begin position="96"/>
        <end position="120"/>
    </location>
</feature>
<dbReference type="GO" id="GO:0015813">
    <property type="term" value="P:L-glutamate transmembrane transport"/>
    <property type="evidence" value="ECO:0007669"/>
    <property type="project" value="UniProtKB-UniRule"/>
</dbReference>
<keyword evidence="1" id="KW-1133">Transmembrane helix</keyword>
<protein>
    <recommendedName>
        <fullName evidence="1 2">Sodium/glutamate symporter</fullName>
    </recommendedName>
</protein>
<feature type="transmembrane region" description="Helical" evidence="1">
    <location>
        <begin position="34"/>
        <end position="52"/>
    </location>
</feature>
<dbReference type="GO" id="GO:0015501">
    <property type="term" value="F:glutamate:sodium symporter activity"/>
    <property type="evidence" value="ECO:0007669"/>
    <property type="project" value="UniProtKB-UniRule"/>
</dbReference>
<feature type="transmembrane region" description="Helical" evidence="1">
    <location>
        <begin position="72"/>
        <end position="89"/>
    </location>
</feature>
<proteinExistence type="inferred from homology"/>
<dbReference type="GO" id="GO:0005886">
    <property type="term" value="C:plasma membrane"/>
    <property type="evidence" value="ECO:0007669"/>
    <property type="project" value="UniProtKB-SubCell"/>
</dbReference>
<feature type="transmembrane region" description="Helical" evidence="1">
    <location>
        <begin position="374"/>
        <end position="401"/>
    </location>
</feature>
<feature type="transmembrane region" description="Helical" evidence="1">
    <location>
        <begin position="307"/>
        <end position="329"/>
    </location>
</feature>
<reference evidence="3" key="1">
    <citation type="submission" date="2022-06" db="EMBL/GenBank/DDBJ databases">
        <title>A novel DMS-producing enzyme.</title>
        <authorList>
            <person name="Zhang Y."/>
        </authorList>
    </citation>
    <scope>NUCLEOTIDE SEQUENCE</scope>
    <source>
        <strain evidence="3">RT37</strain>
    </source>
</reference>
<dbReference type="InterPro" id="IPR004445">
    <property type="entry name" value="GltS"/>
</dbReference>
<dbReference type="RefSeq" id="WP_348826735.1">
    <property type="nucleotide sequence ID" value="NZ_CP098827.1"/>
</dbReference>
<dbReference type="PANTHER" id="PTHR36178">
    <property type="entry name" value="SLR0625 PROTEIN"/>
    <property type="match status" value="1"/>
</dbReference>
<keyword evidence="1" id="KW-1003">Cell membrane</keyword>